<sequence>MSRRANEGSLFVGRLSKSTRVRDLEDIFEPYGRMTRCEIKYGAEMAYAFIDYEDHRDAEDAVRYENGREICGSSIIVERAKGAPRRSLASRGGSGYDDYRSGRGSRDYPDRYDRRSSGGPRGGRYRSPSPSRRRSRSRSRDRRRRSRSRSHSSRRRRRSSSISPRRSSKRSRSRSPSKSRSRSRSPQSKSRSRSPPRNGQLNDDKSPSRSPVDD</sequence>
<dbReference type="Pfam" id="PF00076">
    <property type="entry name" value="RRM_1"/>
    <property type="match status" value="1"/>
</dbReference>
<evidence type="ECO:0000256" key="1">
    <source>
        <dbReference type="PROSITE-ProRule" id="PRU00176"/>
    </source>
</evidence>
<dbReference type="SMART" id="SM00360">
    <property type="entry name" value="RRM"/>
    <property type="match status" value="1"/>
</dbReference>
<evidence type="ECO:0000313" key="4">
    <source>
        <dbReference type="EMBL" id="EKC40098.1"/>
    </source>
</evidence>
<dbReference type="OMA" id="FAKNCRR"/>
<feature type="compositionally biased region" description="Basic residues" evidence="2">
    <location>
        <begin position="131"/>
        <end position="159"/>
    </location>
</feature>
<dbReference type="OrthoDB" id="1099063at2759"/>
<dbReference type="PROSITE" id="PS50102">
    <property type="entry name" value="RRM"/>
    <property type="match status" value="1"/>
</dbReference>
<dbReference type="AlphaFoldDB" id="K1R314"/>
<dbReference type="KEGG" id="crg:105342698"/>
<feature type="compositionally biased region" description="Basic and acidic residues" evidence="2">
    <location>
        <begin position="97"/>
        <end position="116"/>
    </location>
</feature>
<evidence type="ECO:0000313" key="5">
    <source>
        <dbReference type="EnsemblMetazoa" id="G5612.2:cds"/>
    </source>
</evidence>
<feature type="domain" description="RRM" evidence="3">
    <location>
        <begin position="8"/>
        <end position="82"/>
    </location>
</feature>
<name>K1R314_MAGGI</name>
<feature type="compositionally biased region" description="Basic and acidic residues" evidence="2">
    <location>
        <begin position="202"/>
        <end position="214"/>
    </location>
</feature>
<feature type="compositionally biased region" description="Low complexity" evidence="2">
    <location>
        <begin position="184"/>
        <end position="197"/>
    </location>
</feature>
<dbReference type="InterPro" id="IPR012677">
    <property type="entry name" value="Nucleotide-bd_a/b_plait_sf"/>
</dbReference>
<dbReference type="EMBL" id="JH817826">
    <property type="protein sequence ID" value="EKC40098.1"/>
    <property type="molecule type" value="Genomic_DNA"/>
</dbReference>
<dbReference type="InterPro" id="IPR050441">
    <property type="entry name" value="RBM"/>
</dbReference>
<dbReference type="EnsemblMetazoa" id="G5612.2">
    <property type="protein sequence ID" value="G5612.2:cds"/>
    <property type="gene ID" value="G5612"/>
</dbReference>
<accession>K1R314</accession>
<dbReference type="InterPro" id="IPR000504">
    <property type="entry name" value="RRM_dom"/>
</dbReference>
<dbReference type="HOGENOM" id="CLU_1143668_0_0_1"/>
<evidence type="ECO:0000256" key="2">
    <source>
        <dbReference type="SAM" id="MobiDB-lite"/>
    </source>
</evidence>
<dbReference type="FunFam" id="3.30.70.330:FF:001296">
    <property type="entry name" value="Alternative splicing factor"/>
    <property type="match status" value="1"/>
</dbReference>
<reference evidence="4" key="1">
    <citation type="journal article" date="2012" name="Nature">
        <title>The oyster genome reveals stress adaptation and complexity of shell formation.</title>
        <authorList>
            <person name="Zhang G."/>
            <person name="Fang X."/>
            <person name="Guo X."/>
            <person name="Li L."/>
            <person name="Luo R."/>
            <person name="Xu F."/>
            <person name="Yang P."/>
            <person name="Zhang L."/>
            <person name="Wang X."/>
            <person name="Qi H."/>
            <person name="Xiong Z."/>
            <person name="Que H."/>
            <person name="Xie Y."/>
            <person name="Holland P.W."/>
            <person name="Paps J."/>
            <person name="Zhu Y."/>
            <person name="Wu F."/>
            <person name="Chen Y."/>
            <person name="Wang J."/>
            <person name="Peng C."/>
            <person name="Meng J."/>
            <person name="Yang L."/>
            <person name="Liu J."/>
            <person name="Wen B."/>
            <person name="Zhang N."/>
            <person name="Huang Z."/>
            <person name="Zhu Q."/>
            <person name="Feng Y."/>
            <person name="Mount A."/>
            <person name="Hedgecock D."/>
            <person name="Xu Z."/>
            <person name="Liu Y."/>
            <person name="Domazet-Loso T."/>
            <person name="Du Y."/>
            <person name="Sun X."/>
            <person name="Zhang S."/>
            <person name="Liu B."/>
            <person name="Cheng P."/>
            <person name="Jiang X."/>
            <person name="Li J."/>
            <person name="Fan D."/>
            <person name="Wang W."/>
            <person name="Fu W."/>
            <person name="Wang T."/>
            <person name="Wang B."/>
            <person name="Zhang J."/>
            <person name="Peng Z."/>
            <person name="Li Y."/>
            <person name="Li N."/>
            <person name="Wang J."/>
            <person name="Chen M."/>
            <person name="He Y."/>
            <person name="Tan F."/>
            <person name="Song X."/>
            <person name="Zheng Q."/>
            <person name="Huang R."/>
            <person name="Yang H."/>
            <person name="Du X."/>
            <person name="Chen L."/>
            <person name="Yang M."/>
            <person name="Gaffney P.M."/>
            <person name="Wang S."/>
            <person name="Luo L."/>
            <person name="She Z."/>
            <person name="Ming Y."/>
            <person name="Huang W."/>
            <person name="Zhang S."/>
            <person name="Huang B."/>
            <person name="Zhang Y."/>
            <person name="Qu T."/>
            <person name="Ni P."/>
            <person name="Miao G."/>
            <person name="Wang J."/>
            <person name="Wang Q."/>
            <person name="Steinberg C.E."/>
            <person name="Wang H."/>
            <person name="Li N."/>
            <person name="Qian L."/>
            <person name="Zhang G."/>
            <person name="Li Y."/>
            <person name="Yang H."/>
            <person name="Liu X."/>
            <person name="Wang J."/>
            <person name="Yin Y."/>
            <person name="Wang J."/>
        </authorList>
    </citation>
    <scope>NUCLEOTIDE SEQUENCE [LARGE SCALE GENOMIC DNA]</scope>
    <source>
        <strain evidence="4">05x7-T-G4-1.051#20</strain>
    </source>
</reference>
<dbReference type="Gene3D" id="3.30.70.330">
    <property type="match status" value="1"/>
</dbReference>
<keyword evidence="6" id="KW-1185">Reference proteome</keyword>
<dbReference type="InterPro" id="IPR035979">
    <property type="entry name" value="RBD_domain_sf"/>
</dbReference>
<keyword evidence="1" id="KW-0694">RNA-binding</keyword>
<organism evidence="4">
    <name type="scientific">Magallana gigas</name>
    <name type="common">Pacific oyster</name>
    <name type="synonym">Crassostrea gigas</name>
    <dbReference type="NCBI Taxonomy" id="29159"/>
    <lineage>
        <taxon>Eukaryota</taxon>
        <taxon>Metazoa</taxon>
        <taxon>Spiralia</taxon>
        <taxon>Lophotrochozoa</taxon>
        <taxon>Mollusca</taxon>
        <taxon>Bivalvia</taxon>
        <taxon>Autobranchia</taxon>
        <taxon>Pteriomorphia</taxon>
        <taxon>Ostreida</taxon>
        <taxon>Ostreoidea</taxon>
        <taxon>Ostreidae</taxon>
        <taxon>Magallana</taxon>
    </lineage>
</organism>
<dbReference type="GO" id="GO:0003723">
    <property type="term" value="F:RNA binding"/>
    <property type="evidence" value="ECO:0007669"/>
    <property type="project" value="UniProtKB-UniRule"/>
</dbReference>
<feature type="compositionally biased region" description="Basic residues" evidence="2">
    <location>
        <begin position="166"/>
        <end position="183"/>
    </location>
</feature>
<feature type="region of interest" description="Disordered" evidence="2">
    <location>
        <begin position="81"/>
        <end position="214"/>
    </location>
</feature>
<dbReference type="PANTHER" id="PTHR48034">
    <property type="entry name" value="TRANSFORMER-2 SEX-DETERMINING PROTEIN-RELATED"/>
    <property type="match status" value="1"/>
</dbReference>
<dbReference type="SUPFAM" id="SSF54928">
    <property type="entry name" value="RNA-binding domain, RBD"/>
    <property type="match status" value="1"/>
</dbReference>
<reference evidence="5" key="2">
    <citation type="submission" date="2022-08" db="UniProtKB">
        <authorList>
            <consortium name="EnsemblMetazoa"/>
        </authorList>
    </citation>
    <scope>IDENTIFICATION</scope>
    <source>
        <strain evidence="5">05x7-T-G4-1.051#20</strain>
    </source>
</reference>
<dbReference type="Proteomes" id="UP000005408">
    <property type="component" value="Unassembled WGS sequence"/>
</dbReference>
<evidence type="ECO:0000259" key="3">
    <source>
        <dbReference type="PROSITE" id="PS50102"/>
    </source>
</evidence>
<gene>
    <name evidence="4" type="ORF">CGI_10026129</name>
</gene>
<proteinExistence type="predicted"/>
<evidence type="ECO:0000313" key="6">
    <source>
        <dbReference type="Proteomes" id="UP000005408"/>
    </source>
</evidence>
<protein>
    <submittedName>
        <fullName evidence="4">Splicing factor, arginine/serine-rich 4</fullName>
    </submittedName>
</protein>